<feature type="compositionally biased region" description="Basic and acidic residues" evidence="1">
    <location>
        <begin position="156"/>
        <end position="166"/>
    </location>
</feature>
<comment type="caution">
    <text evidence="2">The sequence shown here is derived from an EMBL/GenBank/DDBJ whole genome shotgun (WGS) entry which is preliminary data.</text>
</comment>
<organism evidence="2 3">
    <name type="scientific">Streptomyces ureilyticus</name>
    <dbReference type="NCBI Taxonomy" id="1775131"/>
    <lineage>
        <taxon>Bacteria</taxon>
        <taxon>Bacillati</taxon>
        <taxon>Actinomycetota</taxon>
        <taxon>Actinomycetes</taxon>
        <taxon>Kitasatosporales</taxon>
        <taxon>Streptomycetaceae</taxon>
        <taxon>Streptomyces</taxon>
    </lineage>
</organism>
<reference evidence="2 3" key="1">
    <citation type="submission" date="2020-02" db="EMBL/GenBank/DDBJ databases">
        <title>Whole-genome analyses of novel actinobacteria.</title>
        <authorList>
            <person name="Sahin N."/>
            <person name="Tokatli A."/>
        </authorList>
    </citation>
    <scope>NUCLEOTIDE SEQUENCE [LARGE SCALE GENOMIC DNA]</scope>
    <source>
        <strain evidence="2 3">YC419</strain>
    </source>
</reference>
<dbReference type="EMBL" id="JAAKZX010000102">
    <property type="protein sequence ID" value="NGO45777.1"/>
    <property type="molecule type" value="Genomic_DNA"/>
</dbReference>
<accession>A0ABX0DV31</accession>
<protein>
    <submittedName>
        <fullName evidence="2">Uncharacterized protein</fullName>
    </submittedName>
</protein>
<dbReference type="RefSeq" id="WP_165342323.1">
    <property type="nucleotide sequence ID" value="NZ_JAAKZX010000102.1"/>
</dbReference>
<name>A0ABX0DV31_9ACTN</name>
<sequence>MLEKHKGDPDFTSAFYAKMDSKLVKNLPTAVAAANAPTAKADAKLFGAAFATAVNAESPAPGFDKTVALFHGDLQQDEPGAVFNRALMQGDDPELWEIAWKHTKIAVKKLGDPADTWSDSAGLLASVIGVQSKFSSHYWERAQKFSDEASQHYRDRRAAMSKEDKRKFKNATKRSAKASKASAREAERILAKYGMGSFSRLMEASVADGGSWLIGKVPGLHPPSTTSLFGRALRAGGKLPLVGTVLTIGATAWDISHGEEKDVAIAANAGGMAAGAAGTWAGVTAVAIAGGPVGWGIAAGVVVGFGVGYGASYLIKTETGRKVVNAATDAVNALGRRSAMARHQ</sequence>
<evidence type="ECO:0000313" key="2">
    <source>
        <dbReference type="EMBL" id="NGO45777.1"/>
    </source>
</evidence>
<gene>
    <name evidence="2" type="ORF">G6048_27780</name>
</gene>
<feature type="region of interest" description="Disordered" evidence="1">
    <location>
        <begin position="156"/>
        <end position="179"/>
    </location>
</feature>
<dbReference type="Proteomes" id="UP001518140">
    <property type="component" value="Unassembled WGS sequence"/>
</dbReference>
<keyword evidence="3" id="KW-1185">Reference proteome</keyword>
<evidence type="ECO:0000313" key="3">
    <source>
        <dbReference type="Proteomes" id="UP001518140"/>
    </source>
</evidence>
<feature type="compositionally biased region" description="Basic residues" evidence="1">
    <location>
        <begin position="167"/>
        <end position="177"/>
    </location>
</feature>
<proteinExistence type="predicted"/>
<evidence type="ECO:0000256" key="1">
    <source>
        <dbReference type="SAM" id="MobiDB-lite"/>
    </source>
</evidence>